<accession>A0A8S4MV50</accession>
<evidence type="ECO:0000256" key="2">
    <source>
        <dbReference type="SAM" id="Phobius"/>
    </source>
</evidence>
<keyword evidence="2" id="KW-0472">Membrane</keyword>
<dbReference type="GO" id="GO:0005216">
    <property type="term" value="F:monoatomic ion channel activity"/>
    <property type="evidence" value="ECO:0007669"/>
    <property type="project" value="InterPro"/>
</dbReference>
<dbReference type="InterPro" id="IPR036719">
    <property type="entry name" value="Neuro-gated_channel_TM_sf"/>
</dbReference>
<name>A0A8S4MV50_OWEFU</name>
<dbReference type="AlphaFoldDB" id="A0A8S4MV50"/>
<keyword evidence="2" id="KW-1133">Transmembrane helix</keyword>
<dbReference type="CDD" id="cd19049">
    <property type="entry name" value="LGIC_TM_anion"/>
    <property type="match status" value="1"/>
</dbReference>
<dbReference type="GO" id="GO:0004888">
    <property type="term" value="F:transmembrane signaling receptor activity"/>
    <property type="evidence" value="ECO:0007669"/>
    <property type="project" value="InterPro"/>
</dbReference>
<dbReference type="EMBL" id="CAIIXF020000001">
    <property type="protein sequence ID" value="CAH1772524.1"/>
    <property type="molecule type" value="Genomic_DNA"/>
</dbReference>
<feature type="transmembrane region" description="Helical" evidence="2">
    <location>
        <begin position="44"/>
        <end position="66"/>
    </location>
</feature>
<feature type="domain" description="Neurotransmitter-gated ion-channel transmembrane" evidence="3">
    <location>
        <begin position="1"/>
        <end position="120"/>
    </location>
</feature>
<protein>
    <recommendedName>
        <fullName evidence="3">Neurotransmitter-gated ion-channel transmembrane domain-containing protein</fullName>
    </recommendedName>
</protein>
<dbReference type="Proteomes" id="UP000749559">
    <property type="component" value="Unassembled WGS sequence"/>
</dbReference>
<dbReference type="InterPro" id="IPR006028">
    <property type="entry name" value="GABAA/Glycine_rcpt"/>
</dbReference>
<dbReference type="PRINTS" id="PR00253">
    <property type="entry name" value="GABAARECEPTR"/>
</dbReference>
<sequence length="174" mass="19496">FWISVDAIPARVSIGLLTVLTTTTQSSGARSSLPRVSYVKAIDVWMSVCLLFVFASLLEFAVVNVFSRKQVRSITPALMAKQMPLPFMRAQPAKPRSRFRKKSSGSDSEDGETKESHDEFLDAPKIPDLDGKFRARMIDKMCRRIFPTSFLIFNAVYWIVYGVIIQDSPPVMGG</sequence>
<feature type="region of interest" description="Disordered" evidence="1">
    <location>
        <begin position="91"/>
        <end position="123"/>
    </location>
</feature>
<dbReference type="Gene3D" id="1.20.58.390">
    <property type="entry name" value="Neurotransmitter-gated ion-channel transmembrane domain"/>
    <property type="match status" value="1"/>
</dbReference>
<keyword evidence="5" id="KW-1185">Reference proteome</keyword>
<dbReference type="InterPro" id="IPR038050">
    <property type="entry name" value="Neuro_actylchol_rec"/>
</dbReference>
<gene>
    <name evidence="4" type="ORF">OFUS_LOCUS277</name>
</gene>
<comment type="caution">
    <text evidence="4">The sequence shown here is derived from an EMBL/GenBank/DDBJ whole genome shotgun (WGS) entry which is preliminary data.</text>
</comment>
<feature type="transmembrane region" description="Helical" evidence="2">
    <location>
        <begin position="145"/>
        <end position="165"/>
    </location>
</feature>
<keyword evidence="2" id="KW-0812">Transmembrane</keyword>
<dbReference type="InterPro" id="IPR006029">
    <property type="entry name" value="Neurotrans-gated_channel_TM"/>
</dbReference>
<dbReference type="SUPFAM" id="SSF90112">
    <property type="entry name" value="Neurotransmitter-gated ion-channel transmembrane pore"/>
    <property type="match status" value="1"/>
</dbReference>
<evidence type="ECO:0000259" key="3">
    <source>
        <dbReference type="Pfam" id="PF02932"/>
    </source>
</evidence>
<feature type="non-terminal residue" evidence="4">
    <location>
        <position position="174"/>
    </location>
</feature>
<dbReference type="OrthoDB" id="407674at2759"/>
<proteinExistence type="predicted"/>
<reference evidence="4" key="1">
    <citation type="submission" date="2022-03" db="EMBL/GenBank/DDBJ databases">
        <authorList>
            <person name="Martin C."/>
        </authorList>
    </citation>
    <scope>NUCLEOTIDE SEQUENCE</scope>
</reference>
<dbReference type="Pfam" id="PF02932">
    <property type="entry name" value="Neur_chan_memb"/>
    <property type="match status" value="1"/>
</dbReference>
<dbReference type="GO" id="GO:0016020">
    <property type="term" value="C:membrane"/>
    <property type="evidence" value="ECO:0007669"/>
    <property type="project" value="InterPro"/>
</dbReference>
<dbReference type="PANTHER" id="PTHR18945">
    <property type="entry name" value="NEUROTRANSMITTER GATED ION CHANNEL"/>
    <property type="match status" value="1"/>
</dbReference>
<feature type="compositionally biased region" description="Basic and acidic residues" evidence="1">
    <location>
        <begin position="111"/>
        <end position="123"/>
    </location>
</feature>
<organism evidence="4 5">
    <name type="scientific">Owenia fusiformis</name>
    <name type="common">Polychaete worm</name>
    <dbReference type="NCBI Taxonomy" id="6347"/>
    <lineage>
        <taxon>Eukaryota</taxon>
        <taxon>Metazoa</taxon>
        <taxon>Spiralia</taxon>
        <taxon>Lophotrochozoa</taxon>
        <taxon>Annelida</taxon>
        <taxon>Polychaeta</taxon>
        <taxon>Sedentaria</taxon>
        <taxon>Canalipalpata</taxon>
        <taxon>Sabellida</taxon>
        <taxon>Oweniida</taxon>
        <taxon>Oweniidae</taxon>
        <taxon>Owenia</taxon>
    </lineage>
</organism>
<dbReference type="InterPro" id="IPR006201">
    <property type="entry name" value="Neur_channel"/>
</dbReference>
<evidence type="ECO:0000313" key="4">
    <source>
        <dbReference type="EMBL" id="CAH1772524.1"/>
    </source>
</evidence>
<evidence type="ECO:0000313" key="5">
    <source>
        <dbReference type="Proteomes" id="UP000749559"/>
    </source>
</evidence>
<evidence type="ECO:0000256" key="1">
    <source>
        <dbReference type="SAM" id="MobiDB-lite"/>
    </source>
</evidence>